<keyword evidence="1" id="KW-0472">Membrane</keyword>
<keyword evidence="1" id="KW-0812">Transmembrane</keyword>
<keyword evidence="3" id="KW-1185">Reference proteome</keyword>
<reference evidence="2 3" key="1">
    <citation type="submission" date="2014-09" db="EMBL/GenBank/DDBJ databases">
        <authorList>
            <person name="Urmite Genomes Urmite Genomes"/>
        </authorList>
    </citation>
    <scope>NUCLEOTIDE SEQUENCE [LARGE SCALE GENOMIC DNA]</scope>
    <source>
        <strain evidence="2 3">ES2</strain>
    </source>
</reference>
<dbReference type="RefSeq" id="WP_052652284.1">
    <property type="nucleotide sequence ID" value="NZ_CCXS01000001.1"/>
</dbReference>
<dbReference type="InterPro" id="IPR021683">
    <property type="entry name" value="DUF3267"/>
</dbReference>
<keyword evidence="1" id="KW-1133">Transmembrane helix</keyword>
<sequence>MHCWKTINLKKQYGLDRVYMLSALMGLGVFMSFYIMLNILYSDPLSDQNFFFFILAILAVYPLHKAFHFLPLVGCRKCIKLVVKKSFKVFPMFSLHIKEPVSKKRFLFTLLSPFLLINTIIIILSISFPVYSHYFAMLLAYHCGLCLTDLIYLRNLAHSPKDALIEETETGYEILVPEAMV</sequence>
<evidence type="ECO:0000256" key="1">
    <source>
        <dbReference type="SAM" id="Phobius"/>
    </source>
</evidence>
<evidence type="ECO:0008006" key="4">
    <source>
        <dbReference type="Google" id="ProtNLM"/>
    </source>
</evidence>
<evidence type="ECO:0000313" key="2">
    <source>
        <dbReference type="EMBL" id="CEG23493.1"/>
    </source>
</evidence>
<name>A0A098EMJ4_9BACL</name>
<dbReference type="OrthoDB" id="2360495at2"/>
<feature type="transmembrane region" description="Helical" evidence="1">
    <location>
        <begin position="49"/>
        <end position="67"/>
    </location>
</feature>
<feature type="transmembrane region" description="Helical" evidence="1">
    <location>
        <begin position="106"/>
        <end position="128"/>
    </location>
</feature>
<protein>
    <recommendedName>
        <fullName evidence="4">Zincin peptidase</fullName>
    </recommendedName>
</protein>
<feature type="transmembrane region" description="Helical" evidence="1">
    <location>
        <begin position="18"/>
        <end position="37"/>
    </location>
</feature>
<dbReference type="STRING" id="1499687.BN1080_02471"/>
<evidence type="ECO:0000313" key="3">
    <source>
        <dbReference type="Proteomes" id="UP000043699"/>
    </source>
</evidence>
<dbReference type="EMBL" id="CCXS01000001">
    <property type="protein sequence ID" value="CEG23493.1"/>
    <property type="molecule type" value="Genomic_DNA"/>
</dbReference>
<dbReference type="Pfam" id="PF11667">
    <property type="entry name" value="DUF3267"/>
    <property type="match status" value="1"/>
</dbReference>
<accession>A0A098EMJ4</accession>
<gene>
    <name evidence="2" type="ORF">BN1080_02471</name>
</gene>
<dbReference type="AlphaFoldDB" id="A0A098EMJ4"/>
<organism evidence="2 3">
    <name type="scientific">Planococcus massiliensis</name>
    <dbReference type="NCBI Taxonomy" id="1499687"/>
    <lineage>
        <taxon>Bacteria</taxon>
        <taxon>Bacillati</taxon>
        <taxon>Bacillota</taxon>
        <taxon>Bacilli</taxon>
        <taxon>Bacillales</taxon>
        <taxon>Caryophanaceae</taxon>
        <taxon>Planococcus</taxon>
    </lineage>
</organism>
<proteinExistence type="predicted"/>
<dbReference type="Proteomes" id="UP000043699">
    <property type="component" value="Unassembled WGS sequence"/>
</dbReference>